<dbReference type="GO" id="GO:0016020">
    <property type="term" value="C:membrane"/>
    <property type="evidence" value="ECO:0007669"/>
    <property type="project" value="InterPro"/>
</dbReference>
<dbReference type="Pfam" id="PF01565">
    <property type="entry name" value="FAD_binding_4"/>
    <property type="match status" value="1"/>
</dbReference>
<dbReference type="Gene3D" id="1.10.45.10">
    <property type="entry name" value="Vanillyl-alcohol Oxidase, Chain A, domain 4"/>
    <property type="match status" value="1"/>
</dbReference>
<evidence type="ECO:0000313" key="3">
    <source>
        <dbReference type="EMBL" id="BBL80781.1"/>
    </source>
</evidence>
<name>A0A510HL75_9ACTN</name>
<dbReference type="PANTHER" id="PTHR43762">
    <property type="entry name" value="L-GULONOLACTONE OXIDASE"/>
    <property type="match status" value="1"/>
</dbReference>
<dbReference type="Pfam" id="PF04030">
    <property type="entry name" value="ALO"/>
    <property type="match status" value="1"/>
</dbReference>
<dbReference type="InterPro" id="IPR016166">
    <property type="entry name" value="FAD-bd_PCMH"/>
</dbReference>
<organism evidence="3 4">
    <name type="scientific">Rubrobacter xylanophilus</name>
    <dbReference type="NCBI Taxonomy" id="49319"/>
    <lineage>
        <taxon>Bacteria</taxon>
        <taxon>Bacillati</taxon>
        <taxon>Actinomycetota</taxon>
        <taxon>Rubrobacteria</taxon>
        <taxon>Rubrobacterales</taxon>
        <taxon>Rubrobacteraceae</taxon>
        <taxon>Rubrobacter</taxon>
    </lineage>
</organism>
<evidence type="ECO:0000259" key="2">
    <source>
        <dbReference type="PROSITE" id="PS51387"/>
    </source>
</evidence>
<sequence>MRWRNWSGTVTAAPRRIVDCRTVEDVVVAVREVADRGGTLRPVGAGHSFTPLCATDDTLLRVDGLTGVVATADGRVRVRAGTRLRDLGRALAERGLAPINLGDIDRQTLAGATATGTHGTGARLGTLSSQLTALRLVLPSGEVVRCDPQVEPDLFDAARVGLGALGVVVEAELAVLPGYRLHTLVRHADLDEVLADLDGLLHRHRHVEFYWFPYGTHVQLKIADPTDAPEAHSGWEQFNEVVLENGALWAISELCRLVPPLTRPVARNLGRLVARRERVAAAHRAFATPRWVRFVEMEYAVPRPAFTAVLEGIREVIVRSRPAVHFPIECRFVAADDAWLSPAYGRDSAYIAVHQYRGMSYEAYFRAVEEVLVSHGGRPHWGKLHRRRAEDLASSYPAWERWLDVRGRVDPRGALLNPHLRRLFGL</sequence>
<proteinExistence type="predicted"/>
<reference evidence="3" key="1">
    <citation type="journal article" date="2019" name="Microbiol. Resour. Announc.">
        <title>Complete Genome Sequence of Rubrobacter xylanophilus Strain AA3-22, Isolated from Arima Onsen in Japan.</title>
        <authorList>
            <person name="Tomariguchi N."/>
            <person name="Miyazaki K."/>
        </authorList>
    </citation>
    <scope>NUCLEOTIDE SEQUENCE [LARGE SCALE GENOMIC DNA]</scope>
    <source>
        <strain evidence="3">AA3-22</strain>
    </source>
</reference>
<dbReference type="PROSITE" id="PS51387">
    <property type="entry name" value="FAD_PCMH"/>
    <property type="match status" value="1"/>
</dbReference>
<accession>A0A510HL75</accession>
<dbReference type="EMBL" id="AP019791">
    <property type="protein sequence ID" value="BBL80781.1"/>
    <property type="molecule type" value="Genomic_DNA"/>
</dbReference>
<dbReference type="PANTHER" id="PTHR43762:SF1">
    <property type="entry name" value="D-ARABINONO-1,4-LACTONE OXIDASE"/>
    <property type="match status" value="1"/>
</dbReference>
<dbReference type="InterPro" id="IPR010031">
    <property type="entry name" value="FAD_lactone_oxidase-like"/>
</dbReference>
<protein>
    <submittedName>
        <fullName evidence="3">L-gulonolactone oxidase</fullName>
    </submittedName>
</protein>
<dbReference type="InterPro" id="IPR036318">
    <property type="entry name" value="FAD-bd_PCMH-like_sf"/>
</dbReference>
<evidence type="ECO:0000313" key="4">
    <source>
        <dbReference type="Proteomes" id="UP000318065"/>
    </source>
</evidence>
<dbReference type="AlphaFoldDB" id="A0A510HL75"/>
<gene>
    <name evidence="3" type="ORF">RxyAA322_26350</name>
</gene>
<dbReference type="RefSeq" id="WP_172620859.1">
    <property type="nucleotide sequence ID" value="NZ_AP019791.1"/>
</dbReference>
<dbReference type="PIRSF" id="PIRSF000136">
    <property type="entry name" value="LGO_GLO"/>
    <property type="match status" value="1"/>
</dbReference>
<dbReference type="Gene3D" id="3.30.70.2520">
    <property type="match status" value="1"/>
</dbReference>
<dbReference type="GO" id="GO:0003885">
    <property type="term" value="F:D-arabinono-1,4-lactone oxidase activity"/>
    <property type="evidence" value="ECO:0007669"/>
    <property type="project" value="InterPro"/>
</dbReference>
<evidence type="ECO:0000256" key="1">
    <source>
        <dbReference type="ARBA" id="ARBA00023002"/>
    </source>
</evidence>
<keyword evidence="1" id="KW-0560">Oxidoreductase</keyword>
<feature type="domain" description="FAD-binding PCMH-type" evidence="2">
    <location>
        <begin position="10"/>
        <end position="178"/>
    </location>
</feature>
<dbReference type="InterPro" id="IPR006094">
    <property type="entry name" value="Oxid_FAD_bind_N"/>
</dbReference>
<dbReference type="SUPFAM" id="SSF56176">
    <property type="entry name" value="FAD-binding/transporter-associated domain-like"/>
    <property type="match status" value="1"/>
</dbReference>
<dbReference type="Gene3D" id="3.30.465.10">
    <property type="match status" value="1"/>
</dbReference>
<dbReference type="InterPro" id="IPR016171">
    <property type="entry name" value="Vanillyl_alc_oxidase_C-sub2"/>
</dbReference>
<dbReference type="InterPro" id="IPR016167">
    <property type="entry name" value="FAD-bd_PCMH_sub1"/>
</dbReference>
<dbReference type="Proteomes" id="UP000318065">
    <property type="component" value="Chromosome"/>
</dbReference>
<dbReference type="GO" id="GO:0071949">
    <property type="term" value="F:FAD binding"/>
    <property type="evidence" value="ECO:0007669"/>
    <property type="project" value="InterPro"/>
</dbReference>
<keyword evidence="4" id="KW-1185">Reference proteome</keyword>
<dbReference type="InterPro" id="IPR007173">
    <property type="entry name" value="ALO_C"/>
</dbReference>
<dbReference type="Gene3D" id="3.30.43.10">
    <property type="entry name" value="Uridine Diphospho-n-acetylenolpyruvylglucosamine Reductase, domain 2"/>
    <property type="match status" value="1"/>
</dbReference>
<dbReference type="InterPro" id="IPR016169">
    <property type="entry name" value="FAD-bd_PCMH_sub2"/>
</dbReference>
<dbReference type="NCBIfam" id="TIGR01679">
    <property type="entry name" value="bact_FAD_ox"/>
    <property type="match status" value="1"/>
</dbReference>